<feature type="binding site" evidence="15">
    <location>
        <position position="53"/>
    </location>
    <ligand>
        <name>ATP</name>
        <dbReference type="ChEBI" id="CHEBI:30616"/>
    </ligand>
</feature>
<dbReference type="InterPro" id="IPR000719">
    <property type="entry name" value="Prot_kinase_dom"/>
</dbReference>
<dbReference type="GO" id="GO:0005524">
    <property type="term" value="F:ATP binding"/>
    <property type="evidence" value="ECO:0007669"/>
    <property type="project" value="UniProtKB-UniRule"/>
</dbReference>
<feature type="domain" description="EF-hand" evidence="18">
    <location>
        <begin position="322"/>
        <end position="357"/>
    </location>
</feature>
<comment type="catalytic activity">
    <reaction evidence="13">
        <text>L-threonyl-[protein] + ATP = O-phospho-L-threonyl-[protein] + ADP + H(+)</text>
        <dbReference type="Rhea" id="RHEA:46608"/>
        <dbReference type="Rhea" id="RHEA-COMP:11060"/>
        <dbReference type="Rhea" id="RHEA-COMP:11605"/>
        <dbReference type="ChEBI" id="CHEBI:15378"/>
        <dbReference type="ChEBI" id="CHEBI:30013"/>
        <dbReference type="ChEBI" id="CHEBI:30616"/>
        <dbReference type="ChEBI" id="CHEBI:61977"/>
        <dbReference type="ChEBI" id="CHEBI:456216"/>
        <dbReference type="EC" id="2.7.11.1"/>
    </reaction>
</comment>
<keyword evidence="6" id="KW-0479">Metal-binding</keyword>
<gene>
    <name evidence="19" type="ORF">SteCoe_5756</name>
</gene>
<dbReference type="FunFam" id="1.10.238.10:FF:000299">
    <property type="entry name" value="Uncharacterized protein"/>
    <property type="match status" value="1"/>
</dbReference>
<comment type="subunit">
    <text evidence="2">Monomer.</text>
</comment>
<dbReference type="EC" id="2.7.11.1" evidence="3"/>
<organism evidence="19 20">
    <name type="scientific">Stentor coeruleus</name>
    <dbReference type="NCBI Taxonomy" id="5963"/>
    <lineage>
        <taxon>Eukaryota</taxon>
        <taxon>Sar</taxon>
        <taxon>Alveolata</taxon>
        <taxon>Ciliophora</taxon>
        <taxon>Postciliodesmatophora</taxon>
        <taxon>Heterotrichea</taxon>
        <taxon>Heterotrichida</taxon>
        <taxon>Stentoridae</taxon>
        <taxon>Stentor</taxon>
    </lineage>
</organism>
<evidence type="ECO:0000256" key="16">
    <source>
        <dbReference type="RuleBase" id="RU000304"/>
    </source>
</evidence>
<protein>
    <recommendedName>
        <fullName evidence="3">non-specific serine/threonine protein kinase</fullName>
        <ecNumber evidence="3">2.7.11.1</ecNumber>
    </recommendedName>
</protein>
<dbReference type="Gene3D" id="1.10.510.10">
    <property type="entry name" value="Transferase(Phosphotransferase) domain 1"/>
    <property type="match status" value="1"/>
</dbReference>
<dbReference type="PROSITE" id="PS00018">
    <property type="entry name" value="EF_HAND_1"/>
    <property type="match status" value="4"/>
</dbReference>
<comment type="catalytic activity">
    <reaction evidence="14">
        <text>L-seryl-[protein] + ATP = O-phospho-L-seryl-[protein] + ADP + H(+)</text>
        <dbReference type="Rhea" id="RHEA:17989"/>
        <dbReference type="Rhea" id="RHEA-COMP:9863"/>
        <dbReference type="Rhea" id="RHEA-COMP:11604"/>
        <dbReference type="ChEBI" id="CHEBI:15378"/>
        <dbReference type="ChEBI" id="CHEBI:29999"/>
        <dbReference type="ChEBI" id="CHEBI:30616"/>
        <dbReference type="ChEBI" id="CHEBI:83421"/>
        <dbReference type="ChEBI" id="CHEBI:456216"/>
        <dbReference type="EC" id="2.7.11.1"/>
    </reaction>
</comment>
<evidence type="ECO:0000256" key="13">
    <source>
        <dbReference type="ARBA" id="ARBA00047899"/>
    </source>
</evidence>
<dbReference type="PROSITE" id="PS50011">
    <property type="entry name" value="PROTEIN_KINASE_DOM"/>
    <property type="match status" value="1"/>
</dbReference>
<dbReference type="GO" id="GO:0004674">
    <property type="term" value="F:protein serine/threonine kinase activity"/>
    <property type="evidence" value="ECO:0007669"/>
    <property type="project" value="UniProtKB-KW"/>
</dbReference>
<feature type="domain" description="EF-hand" evidence="18">
    <location>
        <begin position="428"/>
        <end position="463"/>
    </location>
</feature>
<evidence type="ECO:0000256" key="15">
    <source>
        <dbReference type="PROSITE-ProRule" id="PRU10141"/>
    </source>
</evidence>
<feature type="domain" description="EF-hand" evidence="18">
    <location>
        <begin position="361"/>
        <end position="391"/>
    </location>
</feature>
<dbReference type="AlphaFoldDB" id="A0A1R2CRH8"/>
<evidence type="ECO:0000256" key="14">
    <source>
        <dbReference type="ARBA" id="ARBA00048679"/>
    </source>
</evidence>
<dbReference type="SMART" id="SM00220">
    <property type="entry name" value="S_TKc"/>
    <property type="match status" value="1"/>
</dbReference>
<dbReference type="SUPFAM" id="SSF47473">
    <property type="entry name" value="EF-hand"/>
    <property type="match status" value="1"/>
</dbReference>
<dbReference type="PROSITE" id="PS50222">
    <property type="entry name" value="EF_HAND_2"/>
    <property type="match status" value="4"/>
</dbReference>
<keyword evidence="5" id="KW-0808">Transferase</keyword>
<comment type="similarity">
    <text evidence="12">Belongs to the protein kinase superfamily. Ser/Thr protein kinase family. CDPK subfamily.</text>
</comment>
<dbReference type="CDD" id="cd00051">
    <property type="entry name" value="EFh"/>
    <property type="match status" value="1"/>
</dbReference>
<comment type="cofactor">
    <cofactor evidence="1">
        <name>Mg(2+)</name>
        <dbReference type="ChEBI" id="CHEBI:18420"/>
    </cofactor>
</comment>
<evidence type="ECO:0000256" key="11">
    <source>
        <dbReference type="ARBA" id="ARBA00022840"/>
    </source>
</evidence>
<dbReference type="InterPro" id="IPR017441">
    <property type="entry name" value="Protein_kinase_ATP_BS"/>
</dbReference>
<dbReference type="InterPro" id="IPR002048">
    <property type="entry name" value="EF_hand_dom"/>
</dbReference>
<evidence type="ECO:0000256" key="7">
    <source>
        <dbReference type="ARBA" id="ARBA00022737"/>
    </source>
</evidence>
<proteinExistence type="inferred from homology"/>
<evidence type="ECO:0000256" key="6">
    <source>
        <dbReference type="ARBA" id="ARBA00022723"/>
    </source>
</evidence>
<feature type="domain" description="EF-hand" evidence="18">
    <location>
        <begin position="392"/>
        <end position="427"/>
    </location>
</feature>
<keyword evidence="9" id="KW-0418">Kinase</keyword>
<sequence>MEGFAVKKSAFVGASQGDIRTEYDLGKMLGDGAYGQVYLGTHKTSNQVRAIKKIPKNRIKHPERLETEINVMKISDHPYIVKLYDVWEDERYIYLVMECCNGGELFNHIIKKKRLSEKEAAGLFHQLLTALNYLHQNNVVHRDLKPENLLFASEPCESSPLKLCDFGLAKLCQNQTKVMTSKIGTPFYIAPEVIAGTAYSFSCDVWSCGVILYILLSGYPPFFGNTESRIFEKIRSGAYDFKRAEWNSVSESAKDLIRSLLVVNPDNRFTLAQALSHPWIAANETLSDVPLNIDIESLTEFTNSTRLRKIILLCVASQCSDRDIKNLREIFISMDTNGDGTLSFPELQSGIARIPTLNISIENLMREMDIDRSGRIDYSEFLASTMDKNIYMQEERLYSAFKVFDKDGSGKISSSELREILEKEGFSRGEDFWSGLIEESDTNKDGEIDFKEFLGLMSNKKLASD</sequence>
<keyword evidence="11 15" id="KW-0067">ATP-binding</keyword>
<comment type="caution">
    <text evidence="19">The sequence shown here is derived from an EMBL/GenBank/DDBJ whole genome shotgun (WGS) entry which is preliminary data.</text>
</comment>
<evidence type="ECO:0000256" key="12">
    <source>
        <dbReference type="ARBA" id="ARBA00024334"/>
    </source>
</evidence>
<dbReference type="InterPro" id="IPR011009">
    <property type="entry name" value="Kinase-like_dom_sf"/>
</dbReference>
<dbReference type="Pfam" id="PF00069">
    <property type="entry name" value="Pkinase"/>
    <property type="match status" value="1"/>
</dbReference>
<dbReference type="InterPro" id="IPR050205">
    <property type="entry name" value="CDPK_Ser/Thr_kinases"/>
</dbReference>
<dbReference type="EMBL" id="MPUH01000077">
    <property type="protein sequence ID" value="OMJ91612.1"/>
    <property type="molecule type" value="Genomic_DNA"/>
</dbReference>
<dbReference type="Pfam" id="PF13499">
    <property type="entry name" value="EF-hand_7"/>
    <property type="match status" value="2"/>
</dbReference>
<accession>A0A1R2CRH8</accession>
<dbReference type="FunFam" id="3.30.200.20:FF:000315">
    <property type="entry name" value="Calcium-dependent protein kinase 3"/>
    <property type="match status" value="1"/>
</dbReference>
<dbReference type="Gene3D" id="1.10.238.10">
    <property type="entry name" value="EF-hand"/>
    <property type="match status" value="2"/>
</dbReference>
<keyword evidence="8 15" id="KW-0547">Nucleotide-binding</keyword>
<dbReference type="PANTHER" id="PTHR24349">
    <property type="entry name" value="SERINE/THREONINE-PROTEIN KINASE"/>
    <property type="match status" value="1"/>
</dbReference>
<evidence type="ECO:0000256" key="9">
    <source>
        <dbReference type="ARBA" id="ARBA00022777"/>
    </source>
</evidence>
<dbReference type="OrthoDB" id="40902at2759"/>
<evidence type="ECO:0000256" key="5">
    <source>
        <dbReference type="ARBA" id="ARBA00022679"/>
    </source>
</evidence>
<dbReference type="PROSITE" id="PS00108">
    <property type="entry name" value="PROTEIN_KINASE_ST"/>
    <property type="match status" value="1"/>
</dbReference>
<feature type="domain" description="Protein kinase" evidence="17">
    <location>
        <begin position="23"/>
        <end position="280"/>
    </location>
</feature>
<dbReference type="PROSITE" id="PS00107">
    <property type="entry name" value="PROTEIN_KINASE_ATP"/>
    <property type="match status" value="1"/>
</dbReference>
<keyword evidence="4 16" id="KW-0723">Serine/threonine-protein kinase</keyword>
<keyword evidence="10" id="KW-0106">Calcium</keyword>
<evidence type="ECO:0000256" key="10">
    <source>
        <dbReference type="ARBA" id="ARBA00022837"/>
    </source>
</evidence>
<dbReference type="SMART" id="SM00054">
    <property type="entry name" value="EFh"/>
    <property type="match status" value="4"/>
</dbReference>
<evidence type="ECO:0000259" key="18">
    <source>
        <dbReference type="PROSITE" id="PS50222"/>
    </source>
</evidence>
<dbReference type="GO" id="GO:0005509">
    <property type="term" value="F:calcium ion binding"/>
    <property type="evidence" value="ECO:0007669"/>
    <property type="project" value="InterPro"/>
</dbReference>
<dbReference type="FunFam" id="1.10.510.10:FF:000571">
    <property type="entry name" value="Maternal embryonic leucine zipper kinase"/>
    <property type="match status" value="1"/>
</dbReference>
<name>A0A1R2CRH8_9CILI</name>
<dbReference type="Gene3D" id="3.30.200.20">
    <property type="entry name" value="Phosphorylase Kinase, domain 1"/>
    <property type="match status" value="1"/>
</dbReference>
<evidence type="ECO:0000259" key="17">
    <source>
        <dbReference type="PROSITE" id="PS50011"/>
    </source>
</evidence>
<evidence type="ECO:0000256" key="1">
    <source>
        <dbReference type="ARBA" id="ARBA00001946"/>
    </source>
</evidence>
<dbReference type="InterPro" id="IPR018247">
    <property type="entry name" value="EF_Hand_1_Ca_BS"/>
</dbReference>
<dbReference type="InterPro" id="IPR008271">
    <property type="entry name" value="Ser/Thr_kinase_AS"/>
</dbReference>
<keyword evidence="7" id="KW-0677">Repeat</keyword>
<evidence type="ECO:0000256" key="8">
    <source>
        <dbReference type="ARBA" id="ARBA00022741"/>
    </source>
</evidence>
<dbReference type="SUPFAM" id="SSF56112">
    <property type="entry name" value="Protein kinase-like (PK-like)"/>
    <property type="match status" value="1"/>
</dbReference>
<evidence type="ECO:0000313" key="20">
    <source>
        <dbReference type="Proteomes" id="UP000187209"/>
    </source>
</evidence>
<dbReference type="Proteomes" id="UP000187209">
    <property type="component" value="Unassembled WGS sequence"/>
</dbReference>
<evidence type="ECO:0000256" key="2">
    <source>
        <dbReference type="ARBA" id="ARBA00011245"/>
    </source>
</evidence>
<evidence type="ECO:0000256" key="4">
    <source>
        <dbReference type="ARBA" id="ARBA00022527"/>
    </source>
</evidence>
<evidence type="ECO:0000256" key="3">
    <source>
        <dbReference type="ARBA" id="ARBA00012513"/>
    </source>
</evidence>
<evidence type="ECO:0000313" key="19">
    <source>
        <dbReference type="EMBL" id="OMJ91612.1"/>
    </source>
</evidence>
<reference evidence="19 20" key="1">
    <citation type="submission" date="2016-11" db="EMBL/GenBank/DDBJ databases">
        <title>The macronuclear genome of Stentor coeruleus: a giant cell with tiny introns.</title>
        <authorList>
            <person name="Slabodnick M."/>
            <person name="Ruby J.G."/>
            <person name="Reiff S.B."/>
            <person name="Swart E.C."/>
            <person name="Gosai S."/>
            <person name="Prabakaran S."/>
            <person name="Witkowska E."/>
            <person name="Larue G.E."/>
            <person name="Fisher S."/>
            <person name="Freeman R.M."/>
            <person name="Gunawardena J."/>
            <person name="Chu W."/>
            <person name="Stover N.A."/>
            <person name="Gregory B.D."/>
            <person name="Nowacki M."/>
            <person name="Derisi J."/>
            <person name="Roy S.W."/>
            <person name="Marshall W.F."/>
            <person name="Sood P."/>
        </authorList>
    </citation>
    <scope>NUCLEOTIDE SEQUENCE [LARGE SCALE GENOMIC DNA]</scope>
    <source>
        <strain evidence="19">WM001</strain>
    </source>
</reference>
<dbReference type="InterPro" id="IPR011992">
    <property type="entry name" value="EF-hand-dom_pair"/>
</dbReference>
<keyword evidence="20" id="KW-1185">Reference proteome</keyword>
<dbReference type="CDD" id="cd05117">
    <property type="entry name" value="STKc_CAMK"/>
    <property type="match status" value="1"/>
</dbReference>